<dbReference type="EnsemblMetazoa" id="PPA21750.1">
    <property type="protein sequence ID" value="PPA21750.1"/>
    <property type="gene ID" value="WBGene00111304"/>
</dbReference>
<keyword evidence="2" id="KW-1185">Reference proteome</keyword>
<organism evidence="1 2">
    <name type="scientific">Pristionchus pacificus</name>
    <name type="common">Parasitic nematode worm</name>
    <dbReference type="NCBI Taxonomy" id="54126"/>
    <lineage>
        <taxon>Eukaryota</taxon>
        <taxon>Metazoa</taxon>
        <taxon>Ecdysozoa</taxon>
        <taxon>Nematoda</taxon>
        <taxon>Chromadorea</taxon>
        <taxon>Rhabditida</taxon>
        <taxon>Rhabditina</taxon>
        <taxon>Diplogasteromorpha</taxon>
        <taxon>Diplogasteroidea</taxon>
        <taxon>Neodiplogasteridae</taxon>
        <taxon>Pristionchus</taxon>
    </lineage>
</organism>
<evidence type="ECO:0000313" key="2">
    <source>
        <dbReference type="Proteomes" id="UP000005239"/>
    </source>
</evidence>
<dbReference type="InterPro" id="IPR011333">
    <property type="entry name" value="SKP1/BTB/POZ_sf"/>
</dbReference>
<evidence type="ECO:0000313" key="1">
    <source>
        <dbReference type="EnsemblMetazoa" id="PPA21750.1"/>
    </source>
</evidence>
<reference evidence="2" key="1">
    <citation type="journal article" date="2008" name="Nat. Genet.">
        <title>The Pristionchus pacificus genome provides a unique perspective on nematode lifestyle and parasitism.</title>
        <authorList>
            <person name="Dieterich C."/>
            <person name="Clifton S.W."/>
            <person name="Schuster L.N."/>
            <person name="Chinwalla A."/>
            <person name="Delehaunty K."/>
            <person name="Dinkelacker I."/>
            <person name="Fulton L."/>
            <person name="Fulton R."/>
            <person name="Godfrey J."/>
            <person name="Minx P."/>
            <person name="Mitreva M."/>
            <person name="Roeseler W."/>
            <person name="Tian H."/>
            <person name="Witte H."/>
            <person name="Yang S.P."/>
            <person name="Wilson R.K."/>
            <person name="Sommer R.J."/>
        </authorList>
    </citation>
    <scope>NUCLEOTIDE SEQUENCE [LARGE SCALE GENOMIC DNA]</scope>
    <source>
        <strain evidence="2">PS312</strain>
    </source>
</reference>
<dbReference type="AlphaFoldDB" id="A0A2A6CZQ0"/>
<dbReference type="Pfam" id="PF00651">
    <property type="entry name" value="BTB"/>
    <property type="match status" value="1"/>
</dbReference>
<gene>
    <name evidence="1" type="primary">WBGene00111304</name>
</gene>
<name>A0A2A6CZQ0_PRIPA</name>
<accession>A0A8R1UDM0</accession>
<dbReference type="Gene3D" id="3.30.710.10">
    <property type="entry name" value="Potassium Channel Kv1.1, Chain A"/>
    <property type="match status" value="1"/>
</dbReference>
<dbReference type="PANTHER" id="PTHR22744">
    <property type="entry name" value="HELIX LOOP HELIX PROTEIN 21-RELATED"/>
    <property type="match status" value="1"/>
</dbReference>
<dbReference type="InterPro" id="IPR000210">
    <property type="entry name" value="BTB/POZ_dom"/>
</dbReference>
<dbReference type="CDD" id="cd18186">
    <property type="entry name" value="BTB_POZ_ZBTB_KLHL-like"/>
    <property type="match status" value="1"/>
</dbReference>
<protein>
    <submittedName>
        <fullName evidence="1">BTB domain-containing protein</fullName>
    </submittedName>
</protein>
<accession>A0A2A6CZQ0</accession>
<dbReference type="Proteomes" id="UP000005239">
    <property type="component" value="Unassembled WGS sequence"/>
</dbReference>
<reference evidence="1" key="2">
    <citation type="submission" date="2022-06" db="UniProtKB">
        <authorList>
            <consortium name="EnsemblMetazoa"/>
        </authorList>
    </citation>
    <scope>IDENTIFICATION</scope>
    <source>
        <strain evidence="1">PS312</strain>
    </source>
</reference>
<dbReference type="PANTHER" id="PTHR22744:SF14">
    <property type="entry name" value="BTB DOMAIN-CONTAINING PROTEIN-RELATED"/>
    <property type="match status" value="1"/>
</dbReference>
<dbReference type="PROSITE" id="PS50097">
    <property type="entry name" value="BTB"/>
    <property type="match status" value="1"/>
</dbReference>
<dbReference type="SUPFAM" id="SSF54695">
    <property type="entry name" value="POZ domain"/>
    <property type="match status" value="1"/>
</dbReference>
<proteinExistence type="predicted"/>
<sequence>MLFRMMSATHLYVTLRFDDGNSRLLPKEAMLFGDFVEKNQGEVAIKDVVYEEFRDSMKVLHNAPPPPEPSTGETSRRPSKSPIDFKARQGLQGVLDGRQQPVHHLLQKALPCRLHPWIRCCPEAFHRYDERVRRACPSPLSTLLFSLLSLFPLSRSCSRERWKWQLRQLRRPAPTAPLPIMSDSSNLTAPHVHSDIALVIEDKRIYVNKGYLAFHSPVFHALFFGEFAEKGEEEIEIKDVDYKEMLDMLQLLCHAGAALDESNVPNILKLADRFQVQEHLIEHTNEECIREAQQEEYFHKMKSSTKDDIINRLLDLIENKRCFHMPSPSY</sequence>
<dbReference type="SMART" id="SM00225">
    <property type="entry name" value="BTB"/>
    <property type="match status" value="1"/>
</dbReference>